<evidence type="ECO:0000313" key="1">
    <source>
        <dbReference type="EMBL" id="RKQ63153.1"/>
    </source>
</evidence>
<reference evidence="1 2" key="1">
    <citation type="submission" date="2018-10" db="EMBL/GenBank/DDBJ databases">
        <title>Genomic Encyclopedia of Type Strains, Phase IV (KMG-IV): sequencing the most valuable type-strain genomes for metagenomic binning, comparative biology and taxonomic classification.</title>
        <authorList>
            <person name="Goeker M."/>
        </authorList>
    </citation>
    <scope>NUCLEOTIDE SEQUENCE [LARGE SCALE GENOMIC DNA]</scope>
    <source>
        <strain evidence="1 2">DSM 15521</strain>
    </source>
</reference>
<keyword evidence="2" id="KW-1185">Reference proteome</keyword>
<gene>
    <name evidence="1" type="ORF">C7457_0015</name>
</gene>
<dbReference type="Gene3D" id="3.10.20.30">
    <property type="match status" value="1"/>
</dbReference>
<evidence type="ECO:0000313" key="2">
    <source>
        <dbReference type="Proteomes" id="UP000280881"/>
    </source>
</evidence>
<dbReference type="InterPro" id="IPR016155">
    <property type="entry name" value="Mopterin_synth/thiamin_S_b"/>
</dbReference>
<accession>A0A420W780</accession>
<organism evidence="1 2">
    <name type="scientific">Thermovibrio guaymasensis</name>
    <dbReference type="NCBI Taxonomy" id="240167"/>
    <lineage>
        <taxon>Bacteria</taxon>
        <taxon>Pseudomonadati</taxon>
        <taxon>Aquificota</taxon>
        <taxon>Aquificia</taxon>
        <taxon>Desulfurobacteriales</taxon>
        <taxon>Desulfurobacteriaceae</taxon>
        <taxon>Thermovibrio</taxon>
    </lineage>
</organism>
<sequence length="68" mass="7627">MGKILVELEGKEREVEFKGKRIRVDRLLDLLNIYPETAVVVKGKELLCDDDLLSDGERVKVVVATSKG</sequence>
<dbReference type="OrthoDB" id="15410at2"/>
<proteinExistence type="predicted"/>
<dbReference type="InterPro" id="IPR012675">
    <property type="entry name" value="Beta-grasp_dom_sf"/>
</dbReference>
<dbReference type="AlphaFoldDB" id="A0A420W780"/>
<protein>
    <submittedName>
        <fullName evidence="1">Sulfur carrier protein</fullName>
    </submittedName>
</protein>
<dbReference type="RefSeq" id="WP_121170623.1">
    <property type="nucleotide sequence ID" value="NZ_RBIE01000001.1"/>
</dbReference>
<dbReference type="Proteomes" id="UP000280881">
    <property type="component" value="Unassembled WGS sequence"/>
</dbReference>
<dbReference type="EMBL" id="RBIE01000001">
    <property type="protein sequence ID" value="RKQ63153.1"/>
    <property type="molecule type" value="Genomic_DNA"/>
</dbReference>
<dbReference type="SUPFAM" id="SSF54285">
    <property type="entry name" value="MoaD/ThiS"/>
    <property type="match status" value="1"/>
</dbReference>
<comment type="caution">
    <text evidence="1">The sequence shown here is derived from an EMBL/GenBank/DDBJ whole genome shotgun (WGS) entry which is preliminary data.</text>
</comment>
<name>A0A420W780_9BACT</name>